<comment type="caution">
    <text evidence="7">The sequence shown here is derived from an EMBL/GenBank/DDBJ whole genome shotgun (WGS) entry which is preliminary data.</text>
</comment>
<accession>A0A1Y1XV58</accession>
<comment type="similarity">
    <text evidence="2">Belongs to the SKP1 family.</text>
</comment>
<dbReference type="AlphaFoldDB" id="A0A1Y1XV58"/>
<dbReference type="Proteomes" id="UP000193498">
    <property type="component" value="Unassembled WGS sequence"/>
</dbReference>
<dbReference type="STRING" id="1314790.A0A1Y1XV58"/>
<comment type="subcellular location">
    <subcellularLocation>
        <location evidence="1">Nucleus</location>
    </subcellularLocation>
</comment>
<evidence type="ECO:0000259" key="5">
    <source>
        <dbReference type="Pfam" id="PF03931"/>
    </source>
</evidence>
<organism evidence="7 8">
    <name type="scientific">Basidiobolus meristosporus CBS 931.73</name>
    <dbReference type="NCBI Taxonomy" id="1314790"/>
    <lineage>
        <taxon>Eukaryota</taxon>
        <taxon>Fungi</taxon>
        <taxon>Fungi incertae sedis</taxon>
        <taxon>Zoopagomycota</taxon>
        <taxon>Entomophthoromycotina</taxon>
        <taxon>Basidiobolomycetes</taxon>
        <taxon>Basidiobolales</taxon>
        <taxon>Basidiobolaceae</taxon>
        <taxon>Basidiobolus</taxon>
    </lineage>
</organism>
<dbReference type="SUPFAM" id="SSF54695">
    <property type="entry name" value="POZ domain"/>
    <property type="match status" value="1"/>
</dbReference>
<dbReference type="InParanoid" id="A0A1Y1XV58"/>
<evidence type="ECO:0000256" key="1">
    <source>
        <dbReference type="ARBA" id="ARBA00004123"/>
    </source>
</evidence>
<dbReference type="InterPro" id="IPR011333">
    <property type="entry name" value="SKP1/BTB/POZ_sf"/>
</dbReference>
<dbReference type="InterPro" id="IPR039948">
    <property type="entry name" value="ELC1"/>
</dbReference>
<gene>
    <name evidence="7" type="ORF">K493DRAFT_289157</name>
    <name evidence="6" type="ORF">K493DRAFT_321916</name>
</gene>
<evidence type="ECO:0000256" key="3">
    <source>
        <dbReference type="ARBA" id="ARBA00021347"/>
    </source>
</evidence>
<dbReference type="FunCoup" id="A0A1Y1XV58">
    <property type="interactions" value="467"/>
</dbReference>
<keyword evidence="8" id="KW-1185">Reference proteome</keyword>
<evidence type="ECO:0000256" key="2">
    <source>
        <dbReference type="ARBA" id="ARBA00009993"/>
    </source>
</evidence>
<proteinExistence type="inferred from homology"/>
<dbReference type="FunFam" id="3.30.710.10:FF:000035">
    <property type="entry name" value="Elongin C transcription elongation factor"/>
    <property type="match status" value="1"/>
</dbReference>
<dbReference type="OrthoDB" id="249087at2759"/>
<name>A0A1Y1XV58_9FUNG</name>
<sequence length="106" mass="12025">MTEESQDTTFVTLTSSDGFEFHISKQAALGSGTIRNMLSSNGPFTESLENEIHFREIRAVILERVCQYLYYKLKYTNSTSEMPDFGSKIEPEIALELLMAADFLEV</sequence>
<dbReference type="EMBL" id="MCFE01000434">
    <property type="protein sequence ID" value="ORX89603.1"/>
    <property type="molecule type" value="Genomic_DNA"/>
</dbReference>
<dbReference type="Gene3D" id="3.30.710.10">
    <property type="entry name" value="Potassium Channel Kv1.1, Chain A"/>
    <property type="match status" value="1"/>
</dbReference>
<dbReference type="Pfam" id="PF03931">
    <property type="entry name" value="Skp1_POZ"/>
    <property type="match status" value="1"/>
</dbReference>
<evidence type="ECO:0000313" key="6">
    <source>
        <dbReference type="EMBL" id="ORX65103.1"/>
    </source>
</evidence>
<reference evidence="7 8" key="1">
    <citation type="submission" date="2016-07" db="EMBL/GenBank/DDBJ databases">
        <title>Pervasive Adenine N6-methylation of Active Genes in Fungi.</title>
        <authorList>
            <consortium name="DOE Joint Genome Institute"/>
            <person name="Mondo S.J."/>
            <person name="Dannebaum R.O."/>
            <person name="Kuo R.C."/>
            <person name="Labutti K."/>
            <person name="Haridas S."/>
            <person name="Kuo A."/>
            <person name="Salamov A."/>
            <person name="Ahrendt S.R."/>
            <person name="Lipzen A."/>
            <person name="Sullivan W."/>
            <person name="Andreopoulos W.B."/>
            <person name="Clum A."/>
            <person name="Lindquist E."/>
            <person name="Daum C."/>
            <person name="Ramamoorthy G.K."/>
            <person name="Gryganskyi A."/>
            <person name="Culley D."/>
            <person name="Magnuson J.K."/>
            <person name="James T.Y."/>
            <person name="O'Malley M.A."/>
            <person name="Stajich J.E."/>
            <person name="Spatafora J.W."/>
            <person name="Visel A."/>
            <person name="Grigoriev I.V."/>
        </authorList>
    </citation>
    <scope>NUCLEOTIDE SEQUENCE [LARGE SCALE GENOMIC DNA]</scope>
    <source>
        <strain evidence="7 8">CBS 931.73</strain>
    </source>
</reference>
<evidence type="ECO:0000256" key="4">
    <source>
        <dbReference type="ARBA" id="ARBA00023242"/>
    </source>
</evidence>
<dbReference type="InterPro" id="IPR001232">
    <property type="entry name" value="SKP1-like"/>
</dbReference>
<dbReference type="EMBL" id="MCFE01001157">
    <property type="protein sequence ID" value="ORX65103.1"/>
    <property type="molecule type" value="Genomic_DNA"/>
</dbReference>
<dbReference type="SMART" id="SM00512">
    <property type="entry name" value="Skp1"/>
    <property type="match status" value="1"/>
</dbReference>
<feature type="domain" description="SKP1 component POZ" evidence="5">
    <location>
        <begin position="10"/>
        <end position="72"/>
    </location>
</feature>
<keyword evidence="4" id="KW-0539">Nucleus</keyword>
<dbReference type="InterPro" id="IPR016073">
    <property type="entry name" value="Skp1_comp_POZ"/>
</dbReference>
<dbReference type="GO" id="GO:0006511">
    <property type="term" value="P:ubiquitin-dependent protein catabolic process"/>
    <property type="evidence" value="ECO:0007669"/>
    <property type="project" value="InterPro"/>
</dbReference>
<dbReference type="GO" id="GO:0005634">
    <property type="term" value="C:nucleus"/>
    <property type="evidence" value="ECO:0007669"/>
    <property type="project" value="UniProtKB-SubCell"/>
</dbReference>
<evidence type="ECO:0000313" key="8">
    <source>
        <dbReference type="Proteomes" id="UP000193498"/>
    </source>
</evidence>
<dbReference type="PANTHER" id="PTHR20648">
    <property type="entry name" value="ELONGIN-C"/>
    <property type="match status" value="1"/>
</dbReference>
<dbReference type="CDD" id="cd18321">
    <property type="entry name" value="BTB_POZ_EloC"/>
    <property type="match status" value="1"/>
</dbReference>
<evidence type="ECO:0000313" key="7">
    <source>
        <dbReference type="EMBL" id="ORX89603.1"/>
    </source>
</evidence>
<protein>
    <recommendedName>
        <fullName evidence="3">Elongin-C</fullName>
    </recommendedName>
</protein>